<dbReference type="AlphaFoldDB" id="A0A0C2MXY8"/>
<evidence type="ECO:0000313" key="2">
    <source>
        <dbReference type="Proteomes" id="UP000031668"/>
    </source>
</evidence>
<name>A0A0C2MXY8_THEKT</name>
<dbReference type="EMBL" id="JWZT01002637">
    <property type="protein sequence ID" value="KII69035.1"/>
    <property type="molecule type" value="Genomic_DNA"/>
</dbReference>
<reference evidence="1 2" key="1">
    <citation type="journal article" date="2014" name="Genome Biol. Evol.">
        <title>The genome of the myxosporean Thelohanellus kitauei shows adaptations to nutrient acquisition within its fish host.</title>
        <authorList>
            <person name="Yang Y."/>
            <person name="Xiong J."/>
            <person name="Zhou Z."/>
            <person name="Huo F."/>
            <person name="Miao W."/>
            <person name="Ran C."/>
            <person name="Liu Y."/>
            <person name="Zhang J."/>
            <person name="Feng J."/>
            <person name="Wang M."/>
            <person name="Wang M."/>
            <person name="Wang L."/>
            <person name="Yao B."/>
        </authorList>
    </citation>
    <scope>NUCLEOTIDE SEQUENCE [LARGE SCALE GENOMIC DNA]</scope>
    <source>
        <strain evidence="1">Wuqing</strain>
    </source>
</reference>
<organism evidence="1 2">
    <name type="scientific">Thelohanellus kitauei</name>
    <name type="common">Myxosporean</name>
    <dbReference type="NCBI Taxonomy" id="669202"/>
    <lineage>
        <taxon>Eukaryota</taxon>
        <taxon>Metazoa</taxon>
        <taxon>Cnidaria</taxon>
        <taxon>Myxozoa</taxon>
        <taxon>Myxosporea</taxon>
        <taxon>Bivalvulida</taxon>
        <taxon>Platysporina</taxon>
        <taxon>Myxobolidae</taxon>
        <taxon>Thelohanellus</taxon>
    </lineage>
</organism>
<keyword evidence="2" id="KW-1185">Reference proteome</keyword>
<proteinExistence type="predicted"/>
<sequence>MKSRNNIDNVTNQKAMNFYVLKSQAPGIETQISAVTNYIQNFSINDDPGIDHLFLEHFPNKLMSKLKSISECQTNDYTYPKIANLLFRTFMFIYRNHTFLDNPQACNFINIFLKFLKNKEKVQGFLVEELMDKINICVSCDKNKVFFINENGVPNIYNYFSIPKTTSSDKFWEICEKVYKLDSRFNSGLCPAKLTENVNKLMTESFIESKIDSERLLCVTFGMINHARLLDEVQFDVIKFYDITTSILSHINENNNSYPKHLHYLSKTWCGIFNGSKNTFLIDTIDKLTIFAALFSISVSEKLDKLGDIRNLEVNKKLKQKLLIIYLTMIVFPTIDHATKPWLHKILIYVHNSLKTFIDKKTISNLTIESQCFIFQNYFKSTVLFDDVFLPYQQSIFIGFLERLSSYPSSNRLLLSDSNNDDNRNTIKEFLYCLITSLHDGMYIKKLHEEEKLILYEDTKNTCISMISDDVVQQVFSLCESHLCKDKLELSTDSEHHTLKIYNQLMKMIINSFNESNYLDDIKATDCYLLFQIDSNKSLHMPRVPNIPDRKYNSKISSEKSSNAETHEKSYFFVLLNWFQLTFELKFIFGGINSNLKNLDMNTSI</sequence>
<protein>
    <submittedName>
        <fullName evidence="1">Uncharacterized protein</fullName>
    </submittedName>
</protein>
<comment type="caution">
    <text evidence="1">The sequence shown here is derived from an EMBL/GenBank/DDBJ whole genome shotgun (WGS) entry which is preliminary data.</text>
</comment>
<gene>
    <name evidence="1" type="ORF">RF11_05285</name>
</gene>
<dbReference type="OrthoDB" id="10047020at2759"/>
<dbReference type="Proteomes" id="UP000031668">
    <property type="component" value="Unassembled WGS sequence"/>
</dbReference>
<evidence type="ECO:0000313" key="1">
    <source>
        <dbReference type="EMBL" id="KII69035.1"/>
    </source>
</evidence>
<accession>A0A0C2MXY8</accession>